<comment type="caution">
    <text evidence="6">The sequence shown here is derived from an EMBL/GenBank/DDBJ whole genome shotgun (WGS) entry which is preliminary data.</text>
</comment>
<dbReference type="EMBL" id="BMIV01000002">
    <property type="protein sequence ID" value="GGF58444.1"/>
    <property type="molecule type" value="Genomic_DNA"/>
</dbReference>
<evidence type="ECO:0000313" key="7">
    <source>
        <dbReference type="Proteomes" id="UP000640509"/>
    </source>
</evidence>
<keyword evidence="7" id="KW-1185">Reference proteome</keyword>
<evidence type="ECO:0000256" key="5">
    <source>
        <dbReference type="SAM" id="Phobius"/>
    </source>
</evidence>
<name>A0ABQ1VG56_9RHOB</name>
<feature type="transmembrane region" description="Helical" evidence="5">
    <location>
        <begin position="36"/>
        <end position="54"/>
    </location>
</feature>
<sequence length="203" mass="21640">MTDENRSAPPLSSERSASLTLDASELPQGRGWGRQAVALIAMALLGKLAMLAILGRPINCGCGQIWAMPDQAGLNSQTVLDPYSVLHLVFGAVLAKLIWWKRPDWSLWKIAAAVVVSSTVWEVVENLPLVIDLFGYSQDDPLAYDGDSIVNSFSDSAATVLGAALALPLAGWLVAALAVGAELLLSLWVGDGFLIMLWRALGL</sequence>
<dbReference type="RefSeq" id="WP_103172660.1">
    <property type="nucleotide sequence ID" value="NZ_BMIV01000002.1"/>
</dbReference>
<protein>
    <recommendedName>
        <fullName evidence="8">DUF2585 family protein</fullName>
    </recommendedName>
</protein>
<keyword evidence="4 5" id="KW-0472">Membrane</keyword>
<keyword evidence="1" id="KW-1003">Cell membrane</keyword>
<gene>
    <name evidence="6" type="ORF">GCM10011402_08080</name>
</gene>
<keyword evidence="3 5" id="KW-1133">Transmembrane helix</keyword>
<dbReference type="Pfam" id="PF10755">
    <property type="entry name" value="DUF2585"/>
    <property type="match status" value="1"/>
</dbReference>
<reference evidence="7" key="1">
    <citation type="journal article" date="2019" name="Int. J. Syst. Evol. Microbiol.">
        <title>The Global Catalogue of Microorganisms (GCM) 10K type strain sequencing project: providing services to taxonomists for standard genome sequencing and annotation.</title>
        <authorList>
            <consortium name="The Broad Institute Genomics Platform"/>
            <consortium name="The Broad Institute Genome Sequencing Center for Infectious Disease"/>
            <person name="Wu L."/>
            <person name="Ma J."/>
        </authorList>
    </citation>
    <scope>NUCLEOTIDE SEQUENCE [LARGE SCALE GENOMIC DNA]</scope>
    <source>
        <strain evidence="7">CGMCC 1.15419</strain>
    </source>
</reference>
<accession>A0ABQ1VG56</accession>
<evidence type="ECO:0000256" key="3">
    <source>
        <dbReference type="ARBA" id="ARBA00022989"/>
    </source>
</evidence>
<feature type="transmembrane region" description="Helical" evidence="5">
    <location>
        <begin position="83"/>
        <end position="100"/>
    </location>
</feature>
<evidence type="ECO:0000256" key="1">
    <source>
        <dbReference type="ARBA" id="ARBA00022475"/>
    </source>
</evidence>
<evidence type="ECO:0008006" key="8">
    <source>
        <dbReference type="Google" id="ProtNLM"/>
    </source>
</evidence>
<proteinExistence type="predicted"/>
<evidence type="ECO:0000256" key="4">
    <source>
        <dbReference type="ARBA" id="ARBA00023136"/>
    </source>
</evidence>
<feature type="transmembrane region" description="Helical" evidence="5">
    <location>
        <begin position="107"/>
        <end position="124"/>
    </location>
</feature>
<evidence type="ECO:0000313" key="6">
    <source>
        <dbReference type="EMBL" id="GGF58444.1"/>
    </source>
</evidence>
<feature type="transmembrane region" description="Helical" evidence="5">
    <location>
        <begin position="169"/>
        <end position="198"/>
    </location>
</feature>
<dbReference type="Proteomes" id="UP000640509">
    <property type="component" value="Unassembled WGS sequence"/>
</dbReference>
<keyword evidence="2 5" id="KW-0812">Transmembrane</keyword>
<evidence type="ECO:0000256" key="2">
    <source>
        <dbReference type="ARBA" id="ARBA00022692"/>
    </source>
</evidence>
<organism evidence="6 7">
    <name type="scientific">Paracoccus acridae</name>
    <dbReference type="NCBI Taxonomy" id="1795310"/>
    <lineage>
        <taxon>Bacteria</taxon>
        <taxon>Pseudomonadati</taxon>
        <taxon>Pseudomonadota</taxon>
        <taxon>Alphaproteobacteria</taxon>
        <taxon>Rhodobacterales</taxon>
        <taxon>Paracoccaceae</taxon>
        <taxon>Paracoccus</taxon>
    </lineage>
</organism>
<dbReference type="InterPro" id="IPR019691">
    <property type="entry name" value="DUF2585"/>
</dbReference>